<evidence type="ECO:0000259" key="1">
    <source>
        <dbReference type="Pfam" id="PF00534"/>
    </source>
</evidence>
<dbReference type="Gene3D" id="3.40.50.2000">
    <property type="entry name" value="Glycogen Phosphorylase B"/>
    <property type="match status" value="2"/>
</dbReference>
<dbReference type="PANTHER" id="PTHR12526">
    <property type="entry name" value="GLYCOSYLTRANSFERASE"/>
    <property type="match status" value="1"/>
</dbReference>
<dbReference type="InterPro" id="IPR001296">
    <property type="entry name" value="Glyco_trans_1"/>
</dbReference>
<dbReference type="Pfam" id="PF00534">
    <property type="entry name" value="Glycos_transf_1"/>
    <property type="match status" value="1"/>
</dbReference>
<feature type="domain" description="Glycosyl transferase family 1" evidence="1">
    <location>
        <begin position="198"/>
        <end position="354"/>
    </location>
</feature>
<dbReference type="InterPro" id="IPR028098">
    <property type="entry name" value="Glyco_trans_4-like_N"/>
</dbReference>
<reference evidence="3 4" key="1">
    <citation type="submission" date="2023-01" db="EMBL/GenBank/DDBJ databases">
        <title>Exploring GABA producing Bacteroides strains toward improving mental health.</title>
        <authorList>
            <person name="Yousuf B."/>
            <person name="Bouhlel N.E."/>
            <person name="Mottawea W."/>
            <person name="Hammami R."/>
        </authorList>
    </citation>
    <scope>NUCLEOTIDE SEQUENCE [LARGE SCALE GENOMIC DNA]</scope>
    <source>
        <strain evidence="3 4">UO.H1054</strain>
    </source>
</reference>
<dbReference type="Pfam" id="PF13439">
    <property type="entry name" value="Glyco_transf_4"/>
    <property type="match status" value="1"/>
</dbReference>
<protein>
    <submittedName>
        <fullName evidence="3">Glycosyltransferase family 4 protein</fullName>
    </submittedName>
</protein>
<gene>
    <name evidence="3" type="ORF">PQG98_01160</name>
</gene>
<comment type="caution">
    <text evidence="3">The sequence shown here is derived from an EMBL/GenBank/DDBJ whole genome shotgun (WGS) entry which is preliminary data.</text>
</comment>
<sequence length="385" mass="43977">MSRKKLIRISTVPTSLNTFLRGQLEMLSFHFEVVAVSSPDAELEELGKREGVRTVAVSMERHISLLRDFISLIRLIMLFAKERPYIVHSMTPKAGLLSMIAAWLTRVPVRMHTFTGLVFPTATGMMRRILILMDRITCFCATYINPEGEGVKRDLQRFRITSKPLYIIANGNVRGVDMNYYNRTSEVMEKAEKIRENGIFTFCFVGRLVKDKGINELICAFVKLFELHNEIRLLLVGRMEDKLDPLFTSTIEQIKNHKAIRYVGLQNDVRPYLAASDALVFPSYREGFPNVVLEAGAMGLPSIVTNINGSNEIIIPDENGVIISVRDEEAIFRAMKFFVETPDEVNSMARKARELVASRYEQNLIWSALLKEYKYLIKNGCQHNK</sequence>
<dbReference type="Proteomes" id="UP001215398">
    <property type="component" value="Unassembled WGS sequence"/>
</dbReference>
<evidence type="ECO:0000313" key="4">
    <source>
        <dbReference type="Proteomes" id="UP001215398"/>
    </source>
</evidence>
<dbReference type="EMBL" id="JAQPYS010000007">
    <property type="protein sequence ID" value="MDC7134956.1"/>
    <property type="molecule type" value="Genomic_DNA"/>
</dbReference>
<organism evidence="3 4">
    <name type="scientific">Bacteroides zhangwenhongii</name>
    <dbReference type="NCBI Taxonomy" id="2650157"/>
    <lineage>
        <taxon>Bacteria</taxon>
        <taxon>Pseudomonadati</taxon>
        <taxon>Bacteroidota</taxon>
        <taxon>Bacteroidia</taxon>
        <taxon>Bacteroidales</taxon>
        <taxon>Bacteroidaceae</taxon>
        <taxon>Bacteroides</taxon>
    </lineage>
</organism>
<evidence type="ECO:0000259" key="2">
    <source>
        <dbReference type="Pfam" id="PF13439"/>
    </source>
</evidence>
<proteinExistence type="predicted"/>
<keyword evidence="4" id="KW-1185">Reference proteome</keyword>
<dbReference type="SUPFAM" id="SSF53756">
    <property type="entry name" value="UDP-Glycosyltransferase/glycogen phosphorylase"/>
    <property type="match status" value="1"/>
</dbReference>
<evidence type="ECO:0000313" key="3">
    <source>
        <dbReference type="EMBL" id="MDC7134956.1"/>
    </source>
</evidence>
<dbReference type="CDD" id="cd03808">
    <property type="entry name" value="GT4_CapM-like"/>
    <property type="match status" value="1"/>
</dbReference>
<name>A0ABT5H2Y1_9BACE</name>
<feature type="domain" description="Glycosyltransferase subfamily 4-like N-terminal" evidence="2">
    <location>
        <begin position="24"/>
        <end position="171"/>
    </location>
</feature>
<dbReference type="RefSeq" id="WP_272719447.1">
    <property type="nucleotide sequence ID" value="NZ_JAQPYS010000007.1"/>
</dbReference>
<dbReference type="PANTHER" id="PTHR12526:SF630">
    <property type="entry name" value="GLYCOSYLTRANSFERASE"/>
    <property type="match status" value="1"/>
</dbReference>
<accession>A0ABT5H2Y1</accession>